<keyword evidence="2" id="KW-1185">Reference proteome</keyword>
<proteinExistence type="predicted"/>
<protein>
    <submittedName>
        <fullName evidence="1">Uncharacterized protein</fullName>
    </submittedName>
</protein>
<organism evidence="1 2">
    <name type="scientific">Rhodobacter viridis</name>
    <dbReference type="NCBI Taxonomy" id="1054202"/>
    <lineage>
        <taxon>Bacteria</taxon>
        <taxon>Pseudomonadati</taxon>
        <taxon>Pseudomonadota</taxon>
        <taxon>Alphaproteobacteria</taxon>
        <taxon>Rhodobacterales</taxon>
        <taxon>Rhodobacter group</taxon>
        <taxon>Rhodobacter</taxon>
    </lineage>
</organism>
<accession>A0A318TRH1</accession>
<dbReference type="OrthoDB" id="9779930at2"/>
<comment type="caution">
    <text evidence="1">The sequence shown here is derived from an EMBL/GenBank/DDBJ whole genome shotgun (WGS) entry which is preliminary data.</text>
</comment>
<evidence type="ECO:0000313" key="1">
    <source>
        <dbReference type="EMBL" id="PYF06430.1"/>
    </source>
</evidence>
<evidence type="ECO:0000313" key="2">
    <source>
        <dbReference type="Proteomes" id="UP000247727"/>
    </source>
</evidence>
<dbReference type="AlphaFoldDB" id="A0A318TRH1"/>
<reference evidence="1 2" key="1">
    <citation type="submission" date="2018-06" db="EMBL/GenBank/DDBJ databases">
        <title>Genomic Encyclopedia of Type Strains, Phase III (KMG-III): the genomes of soil and plant-associated and newly described type strains.</title>
        <authorList>
            <person name="Whitman W."/>
        </authorList>
    </citation>
    <scope>NUCLEOTIDE SEQUENCE [LARGE SCALE GENOMIC DNA]</scope>
    <source>
        <strain evidence="1 2">JA737</strain>
    </source>
</reference>
<dbReference type="Proteomes" id="UP000247727">
    <property type="component" value="Unassembled WGS sequence"/>
</dbReference>
<sequence length="82" mass="9346">MTSVTQKMQSAARIAFVSSVETDSVKYNKAVAKLAKDWAETLTFHHFPAQYRKHIRHVMKMARGNTTEKFGAGGRFCWRISP</sequence>
<dbReference type="RefSeq" id="WP_110807338.1">
    <property type="nucleotide sequence ID" value="NZ_QJTK01000027.1"/>
</dbReference>
<dbReference type="EMBL" id="QJTK01000027">
    <property type="protein sequence ID" value="PYF06430.1"/>
    <property type="molecule type" value="Genomic_DNA"/>
</dbReference>
<name>A0A318TRH1_9RHOB</name>
<gene>
    <name evidence="1" type="ORF">C8J30_1279</name>
</gene>